<dbReference type="Gene3D" id="3.40.50.300">
    <property type="entry name" value="P-loop containing nucleotide triphosphate hydrolases"/>
    <property type="match status" value="1"/>
</dbReference>
<organism evidence="3 4">
    <name type="scientific">Bimuria novae-zelandiae CBS 107.79</name>
    <dbReference type="NCBI Taxonomy" id="1447943"/>
    <lineage>
        <taxon>Eukaryota</taxon>
        <taxon>Fungi</taxon>
        <taxon>Dikarya</taxon>
        <taxon>Ascomycota</taxon>
        <taxon>Pezizomycotina</taxon>
        <taxon>Dothideomycetes</taxon>
        <taxon>Pleosporomycetidae</taxon>
        <taxon>Pleosporales</taxon>
        <taxon>Massarineae</taxon>
        <taxon>Didymosphaeriaceae</taxon>
        <taxon>Bimuria</taxon>
    </lineage>
</organism>
<sequence length="124" mass="14340">LKRVLDTASQEGYSALREQYMRTGEGFLLVNSITDRQSFEVLLRWDAALSNNPDEIEQCQFFIHEHEPQCLGFQVQVVQDNSNRMVCLGKIKHIYIQTHSVPYPDPKRHQDCHGSLVRARLEIG</sequence>
<accession>A0A6A5VDV5</accession>
<dbReference type="EMBL" id="ML976674">
    <property type="protein sequence ID" value="KAF1974549.1"/>
    <property type="molecule type" value="Genomic_DNA"/>
</dbReference>
<dbReference type="GO" id="GO:0003924">
    <property type="term" value="F:GTPase activity"/>
    <property type="evidence" value="ECO:0007669"/>
    <property type="project" value="InterPro"/>
</dbReference>
<evidence type="ECO:0000256" key="2">
    <source>
        <dbReference type="ARBA" id="ARBA00023134"/>
    </source>
</evidence>
<keyword evidence="2" id="KW-0342">GTP-binding</keyword>
<dbReference type="GO" id="GO:0016020">
    <property type="term" value="C:membrane"/>
    <property type="evidence" value="ECO:0007669"/>
    <property type="project" value="InterPro"/>
</dbReference>
<evidence type="ECO:0000313" key="4">
    <source>
        <dbReference type="Proteomes" id="UP000800036"/>
    </source>
</evidence>
<proteinExistence type="predicted"/>
<dbReference type="InterPro" id="IPR027417">
    <property type="entry name" value="P-loop_NTPase"/>
</dbReference>
<dbReference type="InterPro" id="IPR001806">
    <property type="entry name" value="Small_GTPase"/>
</dbReference>
<dbReference type="AlphaFoldDB" id="A0A6A5VDV5"/>
<dbReference type="InterPro" id="IPR020849">
    <property type="entry name" value="Small_GTPase_Ras-type"/>
</dbReference>
<dbReference type="OrthoDB" id="5976022at2759"/>
<dbReference type="PANTHER" id="PTHR24070">
    <property type="entry name" value="RAS, DI-RAS, AND RHEB FAMILY MEMBERS OF SMALL GTPASE SUPERFAMILY"/>
    <property type="match status" value="1"/>
</dbReference>
<feature type="non-terminal residue" evidence="3">
    <location>
        <position position="1"/>
    </location>
</feature>
<dbReference type="Pfam" id="PF00071">
    <property type="entry name" value="Ras"/>
    <property type="match status" value="1"/>
</dbReference>
<dbReference type="PROSITE" id="PS51421">
    <property type="entry name" value="RAS"/>
    <property type="match status" value="1"/>
</dbReference>
<evidence type="ECO:0000256" key="1">
    <source>
        <dbReference type="ARBA" id="ARBA00022741"/>
    </source>
</evidence>
<dbReference type="GO" id="GO:0005525">
    <property type="term" value="F:GTP binding"/>
    <property type="evidence" value="ECO:0007669"/>
    <property type="project" value="UniProtKB-KW"/>
</dbReference>
<reference evidence="3" key="1">
    <citation type="journal article" date="2020" name="Stud. Mycol.">
        <title>101 Dothideomycetes genomes: a test case for predicting lifestyles and emergence of pathogens.</title>
        <authorList>
            <person name="Haridas S."/>
            <person name="Albert R."/>
            <person name="Binder M."/>
            <person name="Bloem J."/>
            <person name="Labutti K."/>
            <person name="Salamov A."/>
            <person name="Andreopoulos B."/>
            <person name="Baker S."/>
            <person name="Barry K."/>
            <person name="Bills G."/>
            <person name="Bluhm B."/>
            <person name="Cannon C."/>
            <person name="Castanera R."/>
            <person name="Culley D."/>
            <person name="Daum C."/>
            <person name="Ezra D."/>
            <person name="Gonzalez J."/>
            <person name="Henrissat B."/>
            <person name="Kuo A."/>
            <person name="Liang C."/>
            <person name="Lipzen A."/>
            <person name="Lutzoni F."/>
            <person name="Magnuson J."/>
            <person name="Mondo S."/>
            <person name="Nolan M."/>
            <person name="Ohm R."/>
            <person name="Pangilinan J."/>
            <person name="Park H.-J."/>
            <person name="Ramirez L."/>
            <person name="Alfaro M."/>
            <person name="Sun H."/>
            <person name="Tritt A."/>
            <person name="Yoshinaga Y."/>
            <person name="Zwiers L.-H."/>
            <person name="Turgeon B."/>
            <person name="Goodwin S."/>
            <person name="Spatafora J."/>
            <person name="Crous P."/>
            <person name="Grigoriev I."/>
        </authorList>
    </citation>
    <scope>NUCLEOTIDE SEQUENCE</scope>
    <source>
        <strain evidence="3">CBS 107.79</strain>
    </source>
</reference>
<dbReference type="Proteomes" id="UP000800036">
    <property type="component" value="Unassembled WGS sequence"/>
</dbReference>
<keyword evidence="4" id="KW-1185">Reference proteome</keyword>
<name>A0A6A5VDV5_9PLEO</name>
<evidence type="ECO:0000313" key="3">
    <source>
        <dbReference type="EMBL" id="KAF1974549.1"/>
    </source>
</evidence>
<dbReference type="GO" id="GO:0007165">
    <property type="term" value="P:signal transduction"/>
    <property type="evidence" value="ECO:0007669"/>
    <property type="project" value="InterPro"/>
</dbReference>
<keyword evidence="1" id="KW-0547">Nucleotide-binding</keyword>
<gene>
    <name evidence="3" type="ORF">BU23DRAFT_461364</name>
</gene>
<dbReference type="SUPFAM" id="SSF52540">
    <property type="entry name" value="P-loop containing nucleoside triphosphate hydrolases"/>
    <property type="match status" value="1"/>
</dbReference>
<protein>
    <submittedName>
        <fullName evidence="3">Uncharacterized protein</fullName>
    </submittedName>
</protein>
<dbReference type="SMART" id="SM00173">
    <property type="entry name" value="RAS"/>
    <property type="match status" value="1"/>
</dbReference>